<accession>I0H8S4</accession>
<evidence type="ECO:0000313" key="4">
    <source>
        <dbReference type="Proteomes" id="UP000007882"/>
    </source>
</evidence>
<keyword evidence="2" id="KW-0472">Membrane</keyword>
<dbReference type="OrthoDB" id="3282720at2"/>
<feature type="transmembrane region" description="Helical" evidence="2">
    <location>
        <begin position="55"/>
        <end position="77"/>
    </location>
</feature>
<evidence type="ECO:0000313" key="3">
    <source>
        <dbReference type="EMBL" id="BAL89411.1"/>
    </source>
</evidence>
<dbReference type="EMBL" id="AP012319">
    <property type="protein sequence ID" value="BAL89411.1"/>
    <property type="molecule type" value="Genomic_DNA"/>
</dbReference>
<dbReference type="PATRIC" id="fig|512565.3.peg.4173"/>
<keyword evidence="2" id="KW-0812">Transmembrane</keyword>
<gene>
    <name evidence="3" type="ordered locus">AMIS_41910</name>
</gene>
<feature type="transmembrane region" description="Helical" evidence="2">
    <location>
        <begin position="83"/>
        <end position="105"/>
    </location>
</feature>
<feature type="transmembrane region" description="Helical" evidence="2">
    <location>
        <begin position="182"/>
        <end position="204"/>
    </location>
</feature>
<organism evidence="3 4">
    <name type="scientific">Actinoplanes missouriensis (strain ATCC 14538 / DSM 43046 / CBS 188.64 / JCM 3121 / NBRC 102363 / NCIMB 12654 / NRRL B-3342 / UNCC 431)</name>
    <dbReference type="NCBI Taxonomy" id="512565"/>
    <lineage>
        <taxon>Bacteria</taxon>
        <taxon>Bacillati</taxon>
        <taxon>Actinomycetota</taxon>
        <taxon>Actinomycetes</taxon>
        <taxon>Micromonosporales</taxon>
        <taxon>Micromonosporaceae</taxon>
        <taxon>Actinoplanes</taxon>
    </lineage>
</organism>
<feature type="region of interest" description="Disordered" evidence="1">
    <location>
        <begin position="129"/>
        <end position="160"/>
    </location>
</feature>
<dbReference type="HOGENOM" id="CLU_490615_0_0_11"/>
<sequence length="555" mass="56629">MLGVRWVAGITGGRTGLVLVLAVLLAGAVIGARMLVGLLAYRLGGSAWALTRGRVTVTAGAFVLGGVAVPLVFAGMVPVLPPVVFAVLGAVGATVVVAVQGGILAQVYLLSRSGGAVVPDGDRLSGAARSKRYSGVDGSSGAARSSEPIAGPLDEGQAADGSADLADVDARLAALSGPPAGLLPWAGAAAAVLGLLAPAVAAAVNPFHVPAVRSHGDTTSSVAAVAWPAGGHPVIATWTGARFCDDDVCDRYTDQNGGPTVVDENGAAGIGTDGTTVVSGGRDDGGPFIHYARCTRDGCPEAWVPVRASAREAFDWPDLGAAVAPDRAVWFVLAHPGEKAYRITFLRCPAGNCEKPRRYEAGTVERLAGDDLYPAVPRVRLSVGVDGRPLATIRTGSALVSLSCDSQGCGSRGAASFISTAVSAWASPVTLRGPAVSYEPGQVRVGERPLDVPGSRLSPRSGAVVAAGSTVYVTAAEETARPGLHVTVGEQPGPESADVYWRQVLWRCDEVRCTRQALDDFGHVAGHEAMAVAADGRILIVRQDRILLVSASPST</sequence>
<dbReference type="Proteomes" id="UP000007882">
    <property type="component" value="Chromosome"/>
</dbReference>
<reference evidence="3 4" key="1">
    <citation type="submission" date="2012-02" db="EMBL/GenBank/DDBJ databases">
        <title>Complete genome sequence of Actinoplanes missouriensis 431 (= NBRC 102363).</title>
        <authorList>
            <person name="Ohnishi Y."/>
            <person name="Ishikawa J."/>
            <person name="Sekine M."/>
            <person name="Hosoyama A."/>
            <person name="Harada T."/>
            <person name="Narita H."/>
            <person name="Hata T."/>
            <person name="Konno Y."/>
            <person name="Tutikane K."/>
            <person name="Fujita N."/>
            <person name="Horinouchi S."/>
            <person name="Hayakawa M."/>
        </authorList>
    </citation>
    <scope>NUCLEOTIDE SEQUENCE [LARGE SCALE GENOMIC DNA]</scope>
    <source>
        <strain evidence="4">ATCC 14538 / DSM 43046 / CBS 188.64 / JCM 3121 / NBRC 102363 / NCIMB 12654 / NRRL B-3342 / UNCC 431</strain>
    </source>
</reference>
<proteinExistence type="predicted"/>
<evidence type="ECO:0000256" key="1">
    <source>
        <dbReference type="SAM" id="MobiDB-lite"/>
    </source>
</evidence>
<evidence type="ECO:0000256" key="2">
    <source>
        <dbReference type="SAM" id="Phobius"/>
    </source>
</evidence>
<dbReference type="STRING" id="512565.AMIS_41910"/>
<protein>
    <submittedName>
        <fullName evidence="3">Uncharacterized protein</fullName>
    </submittedName>
</protein>
<feature type="transmembrane region" description="Helical" evidence="2">
    <location>
        <begin position="20"/>
        <end position="43"/>
    </location>
</feature>
<name>I0H8S4_ACTM4</name>
<dbReference type="KEGG" id="ams:AMIS_41910"/>
<dbReference type="AlphaFoldDB" id="I0H8S4"/>
<dbReference type="RefSeq" id="WP_014444305.1">
    <property type="nucleotide sequence ID" value="NC_017093.1"/>
</dbReference>
<keyword evidence="4" id="KW-1185">Reference proteome</keyword>
<keyword evidence="2" id="KW-1133">Transmembrane helix</keyword>